<feature type="domain" description="Gingipain" evidence="1">
    <location>
        <begin position="61"/>
        <end position="455"/>
    </location>
</feature>
<protein>
    <recommendedName>
        <fullName evidence="1">Gingipain domain-containing protein</fullName>
    </recommendedName>
</protein>
<sequence length="733" mass="83716">MNTFLHLKNIEMKRIIIISLCLLVLVGHGMAKSGFAIVVDTKSYQYAQAELKAYAQAVEQVNGLKVYTVVDLWGIPDSIRTALQRLYYQKRDPIVGAVFVGDIPVPMIRDAQHLTSAFKMNQTNPRQESSVPSDRYYDDFSLQFKSVGHDEGTPYYYYSLTARGSQRLQPNIYTGRIRPTDVGGTSRYAKLKAYLQKLVALKRTNRKLNNMFYFDGHGYISASKDARIDEKISYFEHFPQLKRRTHQVGYISHDDVNPVKERLMSELMRKDMDLAMLHHHGSFDAQYLNNLILPNTVASAKTFIMRNLREHIYHAKQRNKNADSLSTALLKKFDLPDSWVLHAQSDSLARLDSIYEAAADLHLEDFRAYQFTPNTPVVVIDACFCGSFHLNDCIANEYVFQPGNTVVCIANSVNALQDKWADKLIGLIADGGCVGDVVKYAHYLELHVIGDPTFKFATEGKGMDVDRLVSENKEGAWRKLLKSDQPERQCLAMEALCQLKAMSSAELLNIYRNSPSYIVRMQAFTLICDYKDDNFIKLLQLAANDSYELLQRCAVVMMGKSGDERLIPQLISIAIANATSARINFDAINSLTVFPKSQLLKEFALQFDRPEVCYIHKDSVRTLIYNAIDHASERWVEDTRKILDPTVPVKKKLQLIRFTRNYMIHAMIPDLLRYLEQEKNEQVEIALLEAMGWRTHSYQRPLISAACQRIINGEGYTQAVKDEALKTYKRINE</sequence>
<dbReference type="GO" id="GO:0006508">
    <property type="term" value="P:proteolysis"/>
    <property type="evidence" value="ECO:0007669"/>
    <property type="project" value="InterPro"/>
</dbReference>
<keyword evidence="3" id="KW-1185">Reference proteome</keyword>
<dbReference type="SUPFAM" id="SSF48371">
    <property type="entry name" value="ARM repeat"/>
    <property type="match status" value="1"/>
</dbReference>
<dbReference type="STRING" id="679190.HMPREF0650_2272"/>
<evidence type="ECO:0000313" key="2">
    <source>
        <dbReference type="EMBL" id="EFA93138.1"/>
    </source>
</evidence>
<gene>
    <name evidence="2" type="ORF">HMPREF0650_2272</name>
</gene>
<dbReference type="Gene3D" id="1.25.10.10">
    <property type="entry name" value="Leucine-rich Repeat Variant"/>
    <property type="match status" value="1"/>
</dbReference>
<name>D1W2Z9_9BACT</name>
<accession>D1W2Z9</accession>
<proteinExistence type="predicted"/>
<dbReference type="Proteomes" id="UP000005283">
    <property type="component" value="Unassembled WGS sequence"/>
</dbReference>
<dbReference type="InterPro" id="IPR011989">
    <property type="entry name" value="ARM-like"/>
</dbReference>
<dbReference type="AlphaFoldDB" id="D1W2Z9"/>
<evidence type="ECO:0000313" key="3">
    <source>
        <dbReference type="Proteomes" id="UP000005283"/>
    </source>
</evidence>
<dbReference type="Pfam" id="PF01364">
    <property type="entry name" value="Peptidase_C25"/>
    <property type="match status" value="1"/>
</dbReference>
<evidence type="ECO:0000259" key="1">
    <source>
        <dbReference type="Pfam" id="PF01364"/>
    </source>
</evidence>
<dbReference type="eggNOG" id="COG1413">
    <property type="taxonomic scope" value="Bacteria"/>
</dbReference>
<dbReference type="GO" id="GO:0008234">
    <property type="term" value="F:cysteine-type peptidase activity"/>
    <property type="evidence" value="ECO:0007669"/>
    <property type="project" value="InterPro"/>
</dbReference>
<organism evidence="2 3">
    <name type="scientific">Hoylesella buccalis ATCC 35310</name>
    <dbReference type="NCBI Taxonomy" id="679190"/>
    <lineage>
        <taxon>Bacteria</taxon>
        <taxon>Pseudomonadati</taxon>
        <taxon>Bacteroidota</taxon>
        <taxon>Bacteroidia</taxon>
        <taxon>Bacteroidales</taxon>
        <taxon>Prevotellaceae</taxon>
        <taxon>Hoylesella</taxon>
    </lineage>
</organism>
<reference evidence="2 3" key="1">
    <citation type="submission" date="2009-12" db="EMBL/GenBank/DDBJ databases">
        <title>Genome Sequence of Prevotella buccalis ATCC 35310.</title>
        <authorList>
            <person name="Durkin A.S."/>
            <person name="Madupu R."/>
            <person name="Torralba M."/>
            <person name="Methe B."/>
            <person name="Sutton G."/>
            <person name="Strausberg R.L."/>
            <person name="Nelson K.E."/>
        </authorList>
    </citation>
    <scope>NUCLEOTIDE SEQUENCE [LARGE SCALE GENOMIC DNA]</scope>
    <source>
        <strain evidence="2 3">ATCC 35310</strain>
    </source>
</reference>
<comment type="caution">
    <text evidence="2">The sequence shown here is derived from an EMBL/GenBank/DDBJ whole genome shotgun (WGS) entry which is preliminary data.</text>
</comment>
<dbReference type="EMBL" id="ADEG01000012">
    <property type="protein sequence ID" value="EFA93138.1"/>
    <property type="molecule type" value="Genomic_DNA"/>
</dbReference>
<dbReference type="InterPro" id="IPR016024">
    <property type="entry name" value="ARM-type_fold"/>
</dbReference>
<dbReference type="InterPro" id="IPR001769">
    <property type="entry name" value="Gingipain"/>
</dbReference>